<dbReference type="EMBL" id="PQXF01000005">
    <property type="protein sequence ID" value="PXF61365.1"/>
    <property type="molecule type" value="Genomic_DNA"/>
</dbReference>
<gene>
    <name evidence="1" type="ORF">C4B59_03740</name>
</gene>
<evidence type="ECO:0000313" key="2">
    <source>
        <dbReference type="Proteomes" id="UP000248329"/>
    </source>
</evidence>
<protein>
    <submittedName>
        <fullName evidence="1">Uncharacterized protein</fullName>
    </submittedName>
</protein>
<sequence length="208" mass="22679">MAEMIGQISDELKEHAPFTFFGALTGIAIMLAIVYGGFLPQVASISENIFYVLHPAHVLLSASVTTALYVRYGNKKLWFALLIGYTGSIGIATLSDSIIPHLCEVLLDLPNRGLHIGVIEKPLLTNLAALLGIAIGYRYWKGATEFPHAGHVLLSTWASLFHVITALGATVDLVRIIGILLFLFLAVWIPCCTSDIVYPLLFTEKTEP</sequence>
<organism evidence="1 2">
    <name type="scientific">Candidatus Methanogaster sp</name>
    <dbReference type="NCBI Taxonomy" id="3386292"/>
    <lineage>
        <taxon>Archaea</taxon>
        <taxon>Methanobacteriati</taxon>
        <taxon>Methanobacteriota</taxon>
        <taxon>Stenosarchaea group</taxon>
        <taxon>Methanomicrobia</taxon>
        <taxon>Methanosarcinales</taxon>
        <taxon>ANME-2 cluster</taxon>
        <taxon>Candidatus Methanogasteraceae</taxon>
        <taxon>Candidatus Methanogaster</taxon>
    </lineage>
</organism>
<dbReference type="Proteomes" id="UP000248329">
    <property type="component" value="Unassembled WGS sequence"/>
</dbReference>
<proteinExistence type="predicted"/>
<name>A0AC61L530_9EURY</name>
<accession>A0AC61L530</accession>
<comment type="caution">
    <text evidence="1">The sequence shown here is derived from an EMBL/GenBank/DDBJ whole genome shotgun (WGS) entry which is preliminary data.</text>
</comment>
<evidence type="ECO:0000313" key="1">
    <source>
        <dbReference type="EMBL" id="PXF61365.1"/>
    </source>
</evidence>
<reference evidence="1" key="1">
    <citation type="submission" date="2018-01" db="EMBL/GenBank/DDBJ databases">
        <authorList>
            <person name="Krukenberg V."/>
        </authorList>
    </citation>
    <scope>NUCLEOTIDE SEQUENCE</scope>
    <source>
        <strain evidence="1">E20ANME2</strain>
    </source>
</reference>